<evidence type="ECO:0000313" key="8">
    <source>
        <dbReference type="Proteomes" id="UP000745764"/>
    </source>
</evidence>
<keyword evidence="1" id="KW-0479">Metal-binding</keyword>
<organism evidence="7 8">
    <name type="scientific">Aureobasidium uvarum</name>
    <dbReference type="NCBI Taxonomy" id="2773716"/>
    <lineage>
        <taxon>Eukaryota</taxon>
        <taxon>Fungi</taxon>
        <taxon>Dikarya</taxon>
        <taxon>Ascomycota</taxon>
        <taxon>Pezizomycotina</taxon>
        <taxon>Dothideomycetes</taxon>
        <taxon>Dothideomycetidae</taxon>
        <taxon>Dothideales</taxon>
        <taxon>Saccotheciaceae</taxon>
        <taxon>Aureobasidium</taxon>
    </lineage>
</organism>
<evidence type="ECO:0000313" key="7">
    <source>
        <dbReference type="EMBL" id="CAD0111688.1"/>
    </source>
</evidence>
<sequence length="320" mass="36263">MAITKFVPLDHTRIPGFPDAPVHLDRAPIKMIDDNGAEFTKHTDTSNLTTAVGITTILFRWSPDALHAFLDIDAWFSFTWQLTISSVCKYEIGRVQNQITIGKLDAEGEKWELMLTYNIGIQEDDDNNNRGKWIPNTAESMLGTTDLTSATQIDTLGKNFVKDLCLQEVWFTSKGRKHELFVEYALMDPFSDGIPMNPHWLYDAPNVGHCTTCDVYQGVKPLQRCGRCGTAAYCCALHQKLDWPVHKTTCNMSLEDRGQMLEISQHGGLVGWDLSQRLEDEDEEEQDGEEAQAKKMSKNPNFVTPQLKRQRQTNSSINMM</sequence>
<keyword evidence="2 4" id="KW-0863">Zinc-finger</keyword>
<name>A0A9N8KRS5_9PEZI</name>
<evidence type="ECO:0000256" key="5">
    <source>
        <dbReference type="SAM" id="MobiDB-lite"/>
    </source>
</evidence>
<evidence type="ECO:0000256" key="2">
    <source>
        <dbReference type="ARBA" id="ARBA00022771"/>
    </source>
</evidence>
<reference evidence="7" key="1">
    <citation type="submission" date="2020-06" db="EMBL/GenBank/DDBJ databases">
        <authorList>
            <person name="Onetto C."/>
        </authorList>
    </citation>
    <scope>NUCLEOTIDE SEQUENCE</scope>
</reference>
<dbReference type="PROSITE" id="PS50865">
    <property type="entry name" value="ZF_MYND_2"/>
    <property type="match status" value="1"/>
</dbReference>
<dbReference type="EMBL" id="CAINUL010000014">
    <property type="protein sequence ID" value="CAD0111688.1"/>
    <property type="molecule type" value="Genomic_DNA"/>
</dbReference>
<gene>
    <name evidence="7" type="ORF">AWRI4620_LOCUS5943</name>
</gene>
<keyword evidence="8" id="KW-1185">Reference proteome</keyword>
<comment type="caution">
    <text evidence="7">The sequence shown here is derived from an EMBL/GenBank/DDBJ whole genome shotgun (WGS) entry which is preliminary data.</text>
</comment>
<dbReference type="Gene3D" id="6.10.140.2220">
    <property type="match status" value="1"/>
</dbReference>
<dbReference type="SUPFAM" id="SSF144232">
    <property type="entry name" value="HIT/MYND zinc finger-like"/>
    <property type="match status" value="1"/>
</dbReference>
<dbReference type="GO" id="GO:0008270">
    <property type="term" value="F:zinc ion binding"/>
    <property type="evidence" value="ECO:0007669"/>
    <property type="project" value="UniProtKB-KW"/>
</dbReference>
<protein>
    <recommendedName>
        <fullName evidence="6">MYND-type domain-containing protein</fullName>
    </recommendedName>
</protein>
<evidence type="ECO:0000256" key="1">
    <source>
        <dbReference type="ARBA" id="ARBA00022723"/>
    </source>
</evidence>
<feature type="domain" description="MYND-type" evidence="6">
    <location>
        <begin position="210"/>
        <end position="250"/>
    </location>
</feature>
<dbReference type="Proteomes" id="UP000745764">
    <property type="component" value="Unassembled WGS sequence"/>
</dbReference>
<proteinExistence type="predicted"/>
<dbReference type="OrthoDB" id="432970at2759"/>
<keyword evidence="3" id="KW-0862">Zinc</keyword>
<accession>A0A9N8KRS5</accession>
<feature type="region of interest" description="Disordered" evidence="5">
    <location>
        <begin position="279"/>
        <end position="320"/>
    </location>
</feature>
<dbReference type="InterPro" id="IPR002893">
    <property type="entry name" value="Znf_MYND"/>
</dbReference>
<feature type="compositionally biased region" description="Acidic residues" evidence="5">
    <location>
        <begin position="279"/>
        <end position="290"/>
    </location>
</feature>
<evidence type="ECO:0000259" key="6">
    <source>
        <dbReference type="PROSITE" id="PS50865"/>
    </source>
</evidence>
<evidence type="ECO:0000256" key="4">
    <source>
        <dbReference type="PROSITE-ProRule" id="PRU00134"/>
    </source>
</evidence>
<dbReference type="Pfam" id="PF01753">
    <property type="entry name" value="zf-MYND"/>
    <property type="match status" value="1"/>
</dbReference>
<dbReference type="AlphaFoldDB" id="A0A9N8KRS5"/>
<evidence type="ECO:0000256" key="3">
    <source>
        <dbReference type="ARBA" id="ARBA00022833"/>
    </source>
</evidence>